<keyword evidence="4" id="KW-0143">Chaperone</keyword>
<sequence>MKFGFLTRQGGGWMRRYLRVRKDILLAQWTTPDRYPCAPISLFDFSNHDDYLDAIKVHEKDQDGWRISDDRVIGGFSEASAFMVRTNNDLATIASGETPNPVLDAQQFYDEQDVNKNESTSKNKKPLTSFLRWQGTIDTEIGLQSDAQRSGFAALRSPEFFYGGANLCGLYSALELLCRTDGRSYTINLKVASSIPDDIYQGTVEIPASSDTFSSIVLPFSEFGLTARGRDREIHRELDDDVSLESIGVALMDGRNGDFRFDLAKIRAVNIVDGTPHHKIVSDRDTN</sequence>
<name>B7FXU9_PHATC</name>
<dbReference type="GO" id="GO:0006120">
    <property type="term" value="P:mitochondrial electron transport, NADH to ubiquinone"/>
    <property type="evidence" value="ECO:0007669"/>
    <property type="project" value="TreeGrafter"/>
</dbReference>
<comment type="similarity">
    <text evidence="2">Belongs to the CIA30 family.</text>
</comment>
<evidence type="ECO:0000256" key="2">
    <source>
        <dbReference type="ARBA" id="ARBA00007884"/>
    </source>
</evidence>
<feature type="domain" description="NADH:ubiquinone oxidoreductase intermediate-associated protein 30" evidence="5">
    <location>
        <begin position="128"/>
        <end position="262"/>
    </location>
</feature>
<dbReference type="STRING" id="556484.B7FXU9"/>
<dbReference type="PANTHER" id="PTHR13194">
    <property type="entry name" value="COMPLEX I INTERMEDIATE-ASSOCIATED PROTEIN 30"/>
    <property type="match status" value="1"/>
</dbReference>
<dbReference type="AlphaFoldDB" id="B7FXU9"/>
<dbReference type="GO" id="GO:0032981">
    <property type="term" value="P:mitochondrial respiratory chain complex I assembly"/>
    <property type="evidence" value="ECO:0007669"/>
    <property type="project" value="TreeGrafter"/>
</dbReference>
<comment type="subcellular location">
    <subcellularLocation>
        <location evidence="1">Mitochondrion</location>
    </subcellularLocation>
</comment>
<dbReference type="GO" id="GO:0005739">
    <property type="term" value="C:mitochondrion"/>
    <property type="evidence" value="ECO:0007669"/>
    <property type="project" value="UniProtKB-SubCell"/>
</dbReference>
<organism evidence="6 7">
    <name type="scientific">Phaeodactylum tricornutum (strain CCAP 1055/1)</name>
    <dbReference type="NCBI Taxonomy" id="556484"/>
    <lineage>
        <taxon>Eukaryota</taxon>
        <taxon>Sar</taxon>
        <taxon>Stramenopiles</taxon>
        <taxon>Ochrophyta</taxon>
        <taxon>Bacillariophyta</taxon>
        <taxon>Bacillariophyceae</taxon>
        <taxon>Bacillariophycidae</taxon>
        <taxon>Naviculales</taxon>
        <taxon>Phaeodactylaceae</taxon>
        <taxon>Phaeodactylum</taxon>
    </lineage>
</organism>
<dbReference type="eggNOG" id="ENOG502SSEH">
    <property type="taxonomic scope" value="Eukaryota"/>
</dbReference>
<gene>
    <name evidence="6" type="ORF">PHATRDRAFT_35200</name>
</gene>
<protein>
    <recommendedName>
        <fullName evidence="5">NADH:ubiquinone oxidoreductase intermediate-associated protein 30 domain-containing protein</fullName>
    </recommendedName>
</protein>
<dbReference type="OrthoDB" id="42561at2759"/>
<dbReference type="SUPFAM" id="SSF49785">
    <property type="entry name" value="Galactose-binding domain-like"/>
    <property type="match status" value="1"/>
</dbReference>
<evidence type="ECO:0000313" key="6">
    <source>
        <dbReference type="EMBL" id="EEC48607.1"/>
    </source>
</evidence>
<dbReference type="HOGENOM" id="CLU_971339_0_0_1"/>
<dbReference type="KEGG" id="pti:PHATRDRAFT_35200"/>
<dbReference type="Pfam" id="PF08547">
    <property type="entry name" value="CIA30"/>
    <property type="match status" value="1"/>
</dbReference>
<dbReference type="OMA" id="TALEICC"/>
<evidence type="ECO:0000256" key="3">
    <source>
        <dbReference type="ARBA" id="ARBA00023128"/>
    </source>
</evidence>
<dbReference type="GeneID" id="7200577"/>
<dbReference type="Proteomes" id="UP000000759">
    <property type="component" value="Chromosome 7"/>
</dbReference>
<dbReference type="PANTHER" id="PTHR13194:SF18">
    <property type="entry name" value="COMPLEX I INTERMEDIATE-ASSOCIATED PROTEIN 30, MITOCHONDRIAL"/>
    <property type="match status" value="1"/>
</dbReference>
<dbReference type="EMBL" id="CM000610">
    <property type="protein sequence ID" value="EEC48607.1"/>
    <property type="molecule type" value="Genomic_DNA"/>
</dbReference>
<reference evidence="6 7" key="1">
    <citation type="journal article" date="2008" name="Nature">
        <title>The Phaeodactylum genome reveals the evolutionary history of diatom genomes.</title>
        <authorList>
            <person name="Bowler C."/>
            <person name="Allen A.E."/>
            <person name="Badger J.H."/>
            <person name="Grimwood J."/>
            <person name="Jabbari K."/>
            <person name="Kuo A."/>
            <person name="Maheswari U."/>
            <person name="Martens C."/>
            <person name="Maumus F."/>
            <person name="Otillar R.P."/>
            <person name="Rayko E."/>
            <person name="Salamov A."/>
            <person name="Vandepoele K."/>
            <person name="Beszteri B."/>
            <person name="Gruber A."/>
            <person name="Heijde M."/>
            <person name="Katinka M."/>
            <person name="Mock T."/>
            <person name="Valentin K."/>
            <person name="Verret F."/>
            <person name="Berges J.A."/>
            <person name="Brownlee C."/>
            <person name="Cadoret J.P."/>
            <person name="Chiovitti A."/>
            <person name="Choi C.J."/>
            <person name="Coesel S."/>
            <person name="De Martino A."/>
            <person name="Detter J.C."/>
            <person name="Durkin C."/>
            <person name="Falciatore A."/>
            <person name="Fournet J."/>
            <person name="Haruta M."/>
            <person name="Huysman M.J."/>
            <person name="Jenkins B.D."/>
            <person name="Jiroutova K."/>
            <person name="Jorgensen R.E."/>
            <person name="Joubert Y."/>
            <person name="Kaplan A."/>
            <person name="Kroger N."/>
            <person name="Kroth P.G."/>
            <person name="La Roche J."/>
            <person name="Lindquist E."/>
            <person name="Lommer M."/>
            <person name="Martin-Jezequel V."/>
            <person name="Lopez P.J."/>
            <person name="Lucas S."/>
            <person name="Mangogna M."/>
            <person name="McGinnis K."/>
            <person name="Medlin L.K."/>
            <person name="Montsant A."/>
            <person name="Oudot-Le Secq M.P."/>
            <person name="Napoli C."/>
            <person name="Obornik M."/>
            <person name="Parker M.S."/>
            <person name="Petit J.L."/>
            <person name="Porcel B.M."/>
            <person name="Poulsen N."/>
            <person name="Robison M."/>
            <person name="Rychlewski L."/>
            <person name="Rynearson T.A."/>
            <person name="Schmutz J."/>
            <person name="Shapiro H."/>
            <person name="Siaut M."/>
            <person name="Stanley M."/>
            <person name="Sussman M.R."/>
            <person name="Taylor A.R."/>
            <person name="Vardi A."/>
            <person name="von Dassow P."/>
            <person name="Vyverman W."/>
            <person name="Willis A."/>
            <person name="Wyrwicz L.S."/>
            <person name="Rokhsar D.S."/>
            <person name="Weissenbach J."/>
            <person name="Armbrust E.V."/>
            <person name="Green B.R."/>
            <person name="Van de Peer Y."/>
            <person name="Grigoriev I.V."/>
        </authorList>
    </citation>
    <scope>NUCLEOTIDE SEQUENCE [LARGE SCALE GENOMIC DNA]</scope>
    <source>
        <strain evidence="6 7">CCAP 1055/1</strain>
    </source>
</reference>
<dbReference type="GO" id="GO:0051082">
    <property type="term" value="F:unfolded protein binding"/>
    <property type="evidence" value="ECO:0007669"/>
    <property type="project" value="TreeGrafter"/>
</dbReference>
<dbReference type="InterPro" id="IPR008979">
    <property type="entry name" value="Galactose-bd-like_sf"/>
</dbReference>
<dbReference type="RefSeq" id="XP_002179621.1">
    <property type="nucleotide sequence ID" value="XM_002179585.1"/>
</dbReference>
<keyword evidence="7" id="KW-1185">Reference proteome</keyword>
<accession>B7FXU9</accession>
<evidence type="ECO:0000256" key="4">
    <source>
        <dbReference type="ARBA" id="ARBA00023186"/>
    </source>
</evidence>
<reference evidence="7" key="2">
    <citation type="submission" date="2008-08" db="EMBL/GenBank/DDBJ databases">
        <authorList>
            <consortium name="Diatom Consortium"/>
            <person name="Grigoriev I."/>
            <person name="Grimwood J."/>
            <person name="Kuo A."/>
            <person name="Otillar R.P."/>
            <person name="Salamov A."/>
            <person name="Detter J.C."/>
            <person name="Lindquist E."/>
            <person name="Shapiro H."/>
            <person name="Lucas S."/>
            <person name="Glavina del Rio T."/>
            <person name="Pitluck S."/>
            <person name="Rokhsar D."/>
            <person name="Bowler C."/>
        </authorList>
    </citation>
    <scope>GENOME REANNOTATION</scope>
    <source>
        <strain evidence="7">CCAP 1055/1</strain>
    </source>
</reference>
<dbReference type="InterPro" id="IPR013857">
    <property type="entry name" value="NADH-UbQ_OxRdtase-assoc_prot30"/>
</dbReference>
<keyword evidence="3" id="KW-0496">Mitochondrion</keyword>
<evidence type="ECO:0000256" key="1">
    <source>
        <dbReference type="ARBA" id="ARBA00004173"/>
    </source>
</evidence>
<proteinExistence type="inferred from homology"/>
<dbReference type="InParanoid" id="B7FXU9"/>
<dbReference type="InterPro" id="IPR039131">
    <property type="entry name" value="NDUFAF1"/>
</dbReference>
<evidence type="ECO:0000259" key="5">
    <source>
        <dbReference type="Pfam" id="PF08547"/>
    </source>
</evidence>
<dbReference type="PaxDb" id="2850-Phatr35200"/>
<evidence type="ECO:0000313" key="7">
    <source>
        <dbReference type="Proteomes" id="UP000000759"/>
    </source>
</evidence>